<protein>
    <submittedName>
        <fullName evidence="2">Uncharacterized protein</fullName>
    </submittedName>
</protein>
<feature type="region of interest" description="Disordered" evidence="1">
    <location>
        <begin position="25"/>
        <end position="50"/>
    </location>
</feature>
<evidence type="ECO:0000313" key="3">
    <source>
        <dbReference type="Proteomes" id="UP001153269"/>
    </source>
</evidence>
<accession>A0A9N7UEK8</accession>
<reference evidence="2" key="1">
    <citation type="submission" date="2020-03" db="EMBL/GenBank/DDBJ databases">
        <authorList>
            <person name="Weist P."/>
        </authorList>
    </citation>
    <scope>NUCLEOTIDE SEQUENCE</scope>
</reference>
<dbReference type="AlphaFoldDB" id="A0A9N7UEK8"/>
<organism evidence="2 3">
    <name type="scientific">Pleuronectes platessa</name>
    <name type="common">European plaice</name>
    <dbReference type="NCBI Taxonomy" id="8262"/>
    <lineage>
        <taxon>Eukaryota</taxon>
        <taxon>Metazoa</taxon>
        <taxon>Chordata</taxon>
        <taxon>Craniata</taxon>
        <taxon>Vertebrata</taxon>
        <taxon>Euteleostomi</taxon>
        <taxon>Actinopterygii</taxon>
        <taxon>Neopterygii</taxon>
        <taxon>Teleostei</taxon>
        <taxon>Neoteleostei</taxon>
        <taxon>Acanthomorphata</taxon>
        <taxon>Carangaria</taxon>
        <taxon>Pleuronectiformes</taxon>
        <taxon>Pleuronectoidei</taxon>
        <taxon>Pleuronectidae</taxon>
        <taxon>Pleuronectes</taxon>
    </lineage>
</organism>
<gene>
    <name evidence="2" type="ORF">PLEPLA_LOCUS17524</name>
</gene>
<sequence>MADTAREDYAIVTFMAYQLIFPQREKEDQGKRGCGLNMSSPQRATFNPPPFASMVPINTLLPPSQDATDSERDRRKPGVMEILRATTDSTMDISAPSTVGIVKFQSHGRGQRF</sequence>
<name>A0A9N7UEK8_PLEPL</name>
<dbReference type="EMBL" id="CADEAL010001147">
    <property type="protein sequence ID" value="CAB1429546.1"/>
    <property type="molecule type" value="Genomic_DNA"/>
</dbReference>
<proteinExistence type="predicted"/>
<evidence type="ECO:0000313" key="2">
    <source>
        <dbReference type="EMBL" id="CAB1429546.1"/>
    </source>
</evidence>
<keyword evidence="3" id="KW-1185">Reference proteome</keyword>
<comment type="caution">
    <text evidence="2">The sequence shown here is derived from an EMBL/GenBank/DDBJ whole genome shotgun (WGS) entry which is preliminary data.</text>
</comment>
<dbReference type="Proteomes" id="UP001153269">
    <property type="component" value="Unassembled WGS sequence"/>
</dbReference>
<evidence type="ECO:0000256" key="1">
    <source>
        <dbReference type="SAM" id="MobiDB-lite"/>
    </source>
</evidence>